<dbReference type="InterPro" id="IPR036909">
    <property type="entry name" value="Cyt_c-like_dom_sf"/>
</dbReference>
<evidence type="ECO:0000313" key="8">
    <source>
        <dbReference type="EMBL" id="AYV21429.1"/>
    </source>
</evidence>
<evidence type="ECO:0000313" key="9">
    <source>
        <dbReference type="Proteomes" id="UP000279760"/>
    </source>
</evidence>
<reference evidence="8 9" key="1">
    <citation type="submission" date="2018-11" db="EMBL/GenBank/DDBJ databases">
        <title>Complete Genome Sequence of Vbrio mediterranei 117-T6: a Potential Pathogen Bacteria Isolated from the Conchocelis of Pyropia.</title>
        <authorList>
            <person name="Liu Q."/>
        </authorList>
    </citation>
    <scope>NUCLEOTIDE SEQUENCE [LARGE SCALE GENOMIC DNA]</scope>
    <source>
        <strain evidence="8 9">117-T6</strain>
    </source>
</reference>
<dbReference type="PANTHER" id="PTHR33751:SF11">
    <property type="entry name" value="BLL4483 PROTEIN"/>
    <property type="match status" value="1"/>
</dbReference>
<evidence type="ECO:0000256" key="2">
    <source>
        <dbReference type="ARBA" id="ARBA00022723"/>
    </source>
</evidence>
<feature type="chain" id="PRO_5018106899" evidence="6">
    <location>
        <begin position="22"/>
        <end position="203"/>
    </location>
</feature>
<dbReference type="Pfam" id="PF00034">
    <property type="entry name" value="Cytochrom_C"/>
    <property type="match status" value="1"/>
</dbReference>
<dbReference type="PANTHER" id="PTHR33751">
    <property type="entry name" value="CBB3-TYPE CYTOCHROME C OXIDASE SUBUNIT FIXP"/>
    <property type="match status" value="1"/>
</dbReference>
<keyword evidence="1 4" id="KW-0349">Heme</keyword>
<proteinExistence type="predicted"/>
<feature type="domain" description="Cytochrome c" evidence="7">
    <location>
        <begin position="4"/>
        <end position="94"/>
    </location>
</feature>
<dbReference type="RefSeq" id="WP_124940469.1">
    <property type="nucleotide sequence ID" value="NZ_CP033577.1"/>
</dbReference>
<feature type="binding site" description="covalent" evidence="4">
    <location>
        <position position="134"/>
    </location>
    <ligand>
        <name>heme c</name>
        <dbReference type="ChEBI" id="CHEBI:61717"/>
        <label>2</label>
    </ligand>
</feature>
<evidence type="ECO:0000256" key="1">
    <source>
        <dbReference type="ARBA" id="ARBA00022617"/>
    </source>
</evidence>
<evidence type="ECO:0000256" key="4">
    <source>
        <dbReference type="PIRSR" id="PIRSR000005-1"/>
    </source>
</evidence>
<evidence type="ECO:0000256" key="5">
    <source>
        <dbReference type="PIRSR" id="PIRSR000005-2"/>
    </source>
</evidence>
<dbReference type="EMBL" id="CP033577">
    <property type="protein sequence ID" value="AYV21429.1"/>
    <property type="molecule type" value="Genomic_DNA"/>
</dbReference>
<comment type="PTM">
    <text evidence="4">Binds 2 heme c groups covalently per subunit.</text>
</comment>
<feature type="binding site" description="axial binding residue" evidence="5">
    <location>
        <position position="71"/>
    </location>
    <ligand>
        <name>heme c</name>
        <dbReference type="ChEBI" id="CHEBI:61717"/>
        <label>1</label>
    </ligand>
    <ligandPart>
        <name>Fe</name>
        <dbReference type="ChEBI" id="CHEBI:18248"/>
    </ligandPart>
</feature>
<protein>
    <submittedName>
        <fullName evidence="8">Cytochrome c4</fullName>
    </submittedName>
</protein>
<evidence type="ECO:0000256" key="3">
    <source>
        <dbReference type="ARBA" id="ARBA00023004"/>
    </source>
</evidence>
<dbReference type="AlphaFoldDB" id="A0A3G4VAU4"/>
<feature type="binding site" description="axial binding residue" evidence="5">
    <location>
        <position position="135"/>
    </location>
    <ligand>
        <name>heme c</name>
        <dbReference type="ChEBI" id="CHEBI:61717"/>
        <label>2</label>
    </ligand>
    <ligandPart>
        <name>Fe</name>
        <dbReference type="ChEBI" id="CHEBI:18248"/>
    </ligandPart>
</feature>
<dbReference type="PIRSF" id="PIRSF000005">
    <property type="entry name" value="Cytochrome_c4"/>
    <property type="match status" value="1"/>
</dbReference>
<name>A0A3G4VAU4_9VIBR</name>
<dbReference type="GO" id="GO:0009055">
    <property type="term" value="F:electron transfer activity"/>
    <property type="evidence" value="ECO:0007669"/>
    <property type="project" value="InterPro"/>
</dbReference>
<keyword evidence="6" id="KW-0732">Signal</keyword>
<dbReference type="InterPro" id="IPR050597">
    <property type="entry name" value="Cytochrome_c_Oxidase_Subunit"/>
</dbReference>
<feature type="domain" description="Cytochrome c" evidence="7">
    <location>
        <begin position="110"/>
        <end position="200"/>
    </location>
</feature>
<dbReference type="GO" id="GO:0005506">
    <property type="term" value="F:iron ion binding"/>
    <property type="evidence" value="ECO:0007669"/>
    <property type="project" value="InterPro"/>
</dbReference>
<feature type="binding site" description="axial binding residue" evidence="5">
    <location>
        <position position="32"/>
    </location>
    <ligand>
        <name>heme c</name>
        <dbReference type="ChEBI" id="CHEBI:61717"/>
        <label>1</label>
    </ligand>
    <ligandPart>
        <name>Fe</name>
        <dbReference type="ChEBI" id="CHEBI:18248"/>
    </ligandPart>
</feature>
<evidence type="ECO:0000259" key="7">
    <source>
        <dbReference type="PROSITE" id="PS51007"/>
    </source>
</evidence>
<dbReference type="Proteomes" id="UP000279760">
    <property type="component" value="Chromosome 1"/>
</dbReference>
<feature type="binding site" description="covalent" evidence="4">
    <location>
        <position position="28"/>
    </location>
    <ligand>
        <name>heme c</name>
        <dbReference type="ChEBI" id="CHEBI:61717"/>
        <label>1</label>
    </ligand>
</feature>
<feature type="binding site" description="covalent" evidence="4">
    <location>
        <position position="31"/>
    </location>
    <ligand>
        <name>heme c</name>
        <dbReference type="ChEBI" id="CHEBI:61717"/>
        <label>1</label>
    </ligand>
</feature>
<gene>
    <name evidence="8" type="ORF">ECB94_09110</name>
</gene>
<dbReference type="InterPro" id="IPR009056">
    <property type="entry name" value="Cyt_c-like_dom"/>
</dbReference>
<feature type="binding site" description="axial binding residue" evidence="5">
    <location>
        <position position="177"/>
    </location>
    <ligand>
        <name>heme c</name>
        <dbReference type="ChEBI" id="CHEBI:61717"/>
        <label>2</label>
    </ligand>
    <ligandPart>
        <name>Fe</name>
        <dbReference type="ChEBI" id="CHEBI:18248"/>
    </ligandPart>
</feature>
<keyword evidence="3 5" id="KW-0408">Iron</keyword>
<dbReference type="GO" id="GO:0042597">
    <property type="term" value="C:periplasmic space"/>
    <property type="evidence" value="ECO:0007669"/>
    <property type="project" value="InterPro"/>
</dbReference>
<feature type="signal peptide" evidence="6">
    <location>
        <begin position="1"/>
        <end position="21"/>
    </location>
</feature>
<sequence length="203" mass="21953">MNIKRIIVGLAAISLTHAALANNIMEACIDCHGSDGVGRENTIPNLRGQPKAYLEAQVLAFKSGHRTSSFMEPIVHDVADDQLVLAADFYASIPVDTPETLQWRGDKWPADMPLGERIAYSGKWNSNVPACVSCHGPNGVGVAPSFPMLMGQNKDYLINQLNAWKNDQRPPGLLGTMVTISKALSEEEIEAVAEYFSSQGGSL</sequence>
<keyword evidence="2 5" id="KW-0479">Metal-binding</keyword>
<dbReference type="PROSITE" id="PS51007">
    <property type="entry name" value="CYTC"/>
    <property type="match status" value="2"/>
</dbReference>
<feature type="binding site" description="covalent" evidence="4">
    <location>
        <position position="131"/>
    </location>
    <ligand>
        <name>heme c</name>
        <dbReference type="ChEBI" id="CHEBI:61717"/>
        <label>2</label>
    </ligand>
</feature>
<dbReference type="SUPFAM" id="SSF46626">
    <property type="entry name" value="Cytochrome c"/>
    <property type="match status" value="2"/>
</dbReference>
<dbReference type="GO" id="GO:0020037">
    <property type="term" value="F:heme binding"/>
    <property type="evidence" value="ECO:0007669"/>
    <property type="project" value="InterPro"/>
</dbReference>
<dbReference type="Gene3D" id="1.10.760.10">
    <property type="entry name" value="Cytochrome c-like domain"/>
    <property type="match status" value="2"/>
</dbReference>
<accession>A0A3G4VAU4</accession>
<organism evidence="8 9">
    <name type="scientific">Vibrio mediterranei</name>
    <dbReference type="NCBI Taxonomy" id="689"/>
    <lineage>
        <taxon>Bacteria</taxon>
        <taxon>Pseudomonadati</taxon>
        <taxon>Pseudomonadota</taxon>
        <taxon>Gammaproteobacteria</taxon>
        <taxon>Vibrionales</taxon>
        <taxon>Vibrionaceae</taxon>
        <taxon>Vibrio</taxon>
    </lineage>
</organism>
<evidence type="ECO:0000256" key="6">
    <source>
        <dbReference type="SAM" id="SignalP"/>
    </source>
</evidence>
<dbReference type="InterPro" id="IPR024167">
    <property type="entry name" value="Cytochrome_c4-like"/>
</dbReference>